<dbReference type="GO" id="GO:0043565">
    <property type="term" value="F:sequence-specific DNA binding"/>
    <property type="evidence" value="ECO:0007669"/>
    <property type="project" value="InterPro"/>
</dbReference>
<keyword evidence="6" id="KW-1185">Reference proteome</keyword>
<dbReference type="Pfam" id="PF12833">
    <property type="entry name" value="HTH_18"/>
    <property type="match status" value="1"/>
</dbReference>
<reference evidence="5 6" key="1">
    <citation type="submission" date="2019-04" db="EMBL/GenBank/DDBJ databases">
        <title>Cohnella sp. nov. isolated from preserved vegetables.</title>
        <authorList>
            <person name="Lin S.-Y."/>
            <person name="Hung M.-H."/>
            <person name="Young C.-C."/>
        </authorList>
    </citation>
    <scope>NUCLEOTIDE SEQUENCE [LARGE SCALE GENOMIC DNA]</scope>
    <source>
        <strain evidence="5 6">CC-MHH1044</strain>
    </source>
</reference>
<dbReference type="RefSeq" id="WP_136370741.1">
    <property type="nucleotide sequence ID" value="NZ_SSOB01000018.1"/>
</dbReference>
<dbReference type="InterPro" id="IPR003313">
    <property type="entry name" value="AraC-bd"/>
</dbReference>
<accession>A0A4S4BXC2</accession>
<comment type="caution">
    <text evidence="5">The sequence shown here is derived from an EMBL/GenBank/DDBJ whole genome shotgun (WGS) entry which is preliminary data.</text>
</comment>
<dbReference type="InterPro" id="IPR037923">
    <property type="entry name" value="HTH-like"/>
</dbReference>
<evidence type="ECO:0000313" key="6">
    <source>
        <dbReference type="Proteomes" id="UP000310636"/>
    </source>
</evidence>
<dbReference type="Gene3D" id="1.10.10.60">
    <property type="entry name" value="Homeodomain-like"/>
    <property type="match status" value="2"/>
</dbReference>
<dbReference type="AlphaFoldDB" id="A0A4S4BXC2"/>
<dbReference type="InterPro" id="IPR018060">
    <property type="entry name" value="HTH_AraC"/>
</dbReference>
<feature type="domain" description="HTH araC/xylS-type" evidence="4">
    <location>
        <begin position="173"/>
        <end position="272"/>
    </location>
</feature>
<dbReference type="PROSITE" id="PS01124">
    <property type="entry name" value="HTH_ARAC_FAMILY_2"/>
    <property type="match status" value="1"/>
</dbReference>
<dbReference type="Proteomes" id="UP000310636">
    <property type="component" value="Unassembled WGS sequence"/>
</dbReference>
<dbReference type="Pfam" id="PF02311">
    <property type="entry name" value="AraC_binding"/>
    <property type="match status" value="1"/>
</dbReference>
<gene>
    <name evidence="5" type="ORF">E6C55_15625</name>
</gene>
<evidence type="ECO:0000256" key="3">
    <source>
        <dbReference type="ARBA" id="ARBA00023163"/>
    </source>
</evidence>
<evidence type="ECO:0000259" key="4">
    <source>
        <dbReference type="PROSITE" id="PS01124"/>
    </source>
</evidence>
<proteinExistence type="predicted"/>
<dbReference type="GO" id="GO:0003700">
    <property type="term" value="F:DNA-binding transcription factor activity"/>
    <property type="evidence" value="ECO:0007669"/>
    <property type="project" value="InterPro"/>
</dbReference>
<evidence type="ECO:0000256" key="1">
    <source>
        <dbReference type="ARBA" id="ARBA00023015"/>
    </source>
</evidence>
<dbReference type="SUPFAM" id="SSF46689">
    <property type="entry name" value="Homeodomain-like"/>
    <property type="match status" value="2"/>
</dbReference>
<dbReference type="InterPro" id="IPR009057">
    <property type="entry name" value="Homeodomain-like_sf"/>
</dbReference>
<dbReference type="InterPro" id="IPR014710">
    <property type="entry name" value="RmlC-like_jellyroll"/>
</dbReference>
<keyword evidence="2" id="KW-0238">DNA-binding</keyword>
<sequence length="276" mass="31420">MPRRYIPVVTPSDKELPYYVLDVGQTWQQEHVVRPNGYLHQWIQCVEGEGELKLEGKTYRIREGTAMLLFKGAPHEYYAAGPTWVVDWIVFDGGQVETFLKQTAGIASSGVLYLSNPEAFRVRIQAVLDLDRADVAFKGLHGSSILYGLLTDIMQYASAQPNNSATSLNLRLKPLFHYIDLHYAEGLTLNELSALTEYTPQHLCTVFKKTMGIRLFQYINSVRIKKSKELLLQQPNLQVKEIAGMVGFDDVNYFCTVFKKLEQRSPNQYRGLHARG</sequence>
<organism evidence="5 6">
    <name type="scientific">Cohnella fermenti</name>
    <dbReference type="NCBI Taxonomy" id="2565925"/>
    <lineage>
        <taxon>Bacteria</taxon>
        <taxon>Bacillati</taxon>
        <taxon>Bacillota</taxon>
        <taxon>Bacilli</taxon>
        <taxon>Bacillales</taxon>
        <taxon>Paenibacillaceae</taxon>
        <taxon>Cohnella</taxon>
    </lineage>
</organism>
<evidence type="ECO:0000313" key="5">
    <source>
        <dbReference type="EMBL" id="THF77767.1"/>
    </source>
</evidence>
<dbReference type="EMBL" id="SSOB01000018">
    <property type="protein sequence ID" value="THF77767.1"/>
    <property type="molecule type" value="Genomic_DNA"/>
</dbReference>
<keyword evidence="3" id="KW-0804">Transcription</keyword>
<protein>
    <submittedName>
        <fullName evidence="5">Helix-turn-helix domain-containing protein</fullName>
    </submittedName>
</protein>
<dbReference type="SMART" id="SM00342">
    <property type="entry name" value="HTH_ARAC"/>
    <property type="match status" value="1"/>
</dbReference>
<dbReference type="OrthoDB" id="185320at2"/>
<evidence type="ECO:0000256" key="2">
    <source>
        <dbReference type="ARBA" id="ARBA00023125"/>
    </source>
</evidence>
<dbReference type="Gene3D" id="2.60.120.10">
    <property type="entry name" value="Jelly Rolls"/>
    <property type="match status" value="1"/>
</dbReference>
<dbReference type="PANTHER" id="PTHR43280">
    <property type="entry name" value="ARAC-FAMILY TRANSCRIPTIONAL REGULATOR"/>
    <property type="match status" value="1"/>
</dbReference>
<name>A0A4S4BXC2_9BACL</name>
<keyword evidence="1" id="KW-0805">Transcription regulation</keyword>
<dbReference type="SUPFAM" id="SSF51215">
    <property type="entry name" value="Regulatory protein AraC"/>
    <property type="match status" value="1"/>
</dbReference>
<dbReference type="PANTHER" id="PTHR43280:SF28">
    <property type="entry name" value="HTH-TYPE TRANSCRIPTIONAL ACTIVATOR RHAS"/>
    <property type="match status" value="1"/>
</dbReference>